<name>A0A3A2ZNA0_9EURO</name>
<feature type="compositionally biased region" description="Low complexity" evidence="1">
    <location>
        <begin position="641"/>
        <end position="653"/>
    </location>
</feature>
<dbReference type="AlphaFoldDB" id="A0A3A2ZNA0"/>
<keyword evidence="4" id="KW-1185">Reference proteome</keyword>
<comment type="caution">
    <text evidence="3">The sequence shown here is derived from an EMBL/GenBank/DDBJ whole genome shotgun (WGS) entry which is preliminary data.</text>
</comment>
<evidence type="ECO:0000259" key="2">
    <source>
        <dbReference type="PROSITE" id="PS50181"/>
    </source>
</evidence>
<dbReference type="FunFam" id="3.80.10.10:FF:001369">
    <property type="entry name" value="F-box domain protein"/>
    <property type="match status" value="1"/>
</dbReference>
<feature type="compositionally biased region" description="Low complexity" evidence="1">
    <location>
        <begin position="53"/>
        <end position="70"/>
    </location>
</feature>
<dbReference type="InterPro" id="IPR036047">
    <property type="entry name" value="F-box-like_dom_sf"/>
</dbReference>
<dbReference type="SMART" id="SM00367">
    <property type="entry name" value="LRR_CC"/>
    <property type="match status" value="7"/>
</dbReference>
<dbReference type="InterPro" id="IPR001810">
    <property type="entry name" value="F-box_dom"/>
</dbReference>
<organism evidence="3 4">
    <name type="scientific">Aspergillus sclerotialis</name>
    <dbReference type="NCBI Taxonomy" id="2070753"/>
    <lineage>
        <taxon>Eukaryota</taxon>
        <taxon>Fungi</taxon>
        <taxon>Dikarya</taxon>
        <taxon>Ascomycota</taxon>
        <taxon>Pezizomycotina</taxon>
        <taxon>Eurotiomycetes</taxon>
        <taxon>Eurotiomycetidae</taxon>
        <taxon>Eurotiales</taxon>
        <taxon>Aspergillaceae</taxon>
        <taxon>Aspergillus</taxon>
        <taxon>Aspergillus subgen. Polypaecilum</taxon>
    </lineage>
</organism>
<feature type="compositionally biased region" description="Basic and acidic residues" evidence="1">
    <location>
        <begin position="180"/>
        <end position="193"/>
    </location>
</feature>
<evidence type="ECO:0000313" key="4">
    <source>
        <dbReference type="Proteomes" id="UP000266188"/>
    </source>
</evidence>
<reference evidence="4" key="1">
    <citation type="submission" date="2017-02" db="EMBL/GenBank/DDBJ databases">
        <authorList>
            <person name="Tafer H."/>
            <person name="Lopandic K."/>
        </authorList>
    </citation>
    <scope>NUCLEOTIDE SEQUENCE [LARGE SCALE GENOMIC DNA]</scope>
    <source>
        <strain evidence="4">CBS 366.77</strain>
    </source>
</reference>
<evidence type="ECO:0000256" key="1">
    <source>
        <dbReference type="SAM" id="MobiDB-lite"/>
    </source>
</evidence>
<evidence type="ECO:0000313" key="3">
    <source>
        <dbReference type="EMBL" id="RJE20824.1"/>
    </source>
</evidence>
<dbReference type="Pfam" id="PF13516">
    <property type="entry name" value="LRR_6"/>
    <property type="match status" value="2"/>
</dbReference>
<sequence length="766" mass="84434">MAATYSGEARPSPEPSDGVSPASPASSTGEIPMDQPPKLKGRHRLLQNLQRMSSTPALTRRARSATTGSTDYPRGGKASLSCVSLASPSYTPCFGNGNASPLYGGLNARPATPGTPGSPPEHTPTARIRMLDAGRSLTPQPRSVGLPIDMRPSSRGTPSREGKLGEGFPQPDSLPVSIPDSHKARPTESKVGEDVVSPPTPEKTFDFWGNMPAELKMNILGYLTPKEIIRCSAVSKAWNQMCYDGQLWSHVDTTDYYRDIPSDSLLKIITSGGPFVRDLNLRGCIQLRDKWMMEGEKISDSCRNVINFSLEGTRIDKSSVHFFLLRNPRLEYINLTGLSSVTNSAMKIIAQSCPYLGILNVSWCSNVDTKGLKKIVQSCHRLRDLRASEIRGFDDGDFALKLFERNTLERLIMGRTDLTDQSLKYLIQGENPHIDLLTDRPVVPPRRFRHLDLHQCTEVTDEGLKTLAHNVPDLEGLRLSQCSELTDDSIIDVIRTTPKLSHFEVEDVERVTNNLLIELAKCPCAAHLEHLNISYCESLGDVGMLQVMKSCPNIRSVEMDNTRVSDLTLMEASSRARKRGYGEKLPQVGLRLVVFDCANITWAGVKEVLSSNCYTPRPRKSSATMVTVTQTTSDSGVSGMSTPTIPSTPVSPTSSPPPLPEVYPNHIVQLKCFYGWQMTVDHHTKRVLRGDLAAASRLDRKWADYMMATEEAGAAGAGARRRRRRAREAERLYNVDSEEEDEYAIGGISSFGGRRRRAQSGGCVVM</sequence>
<feature type="compositionally biased region" description="Polar residues" evidence="1">
    <location>
        <begin position="631"/>
        <end position="640"/>
    </location>
</feature>
<dbReference type="Pfam" id="PF12937">
    <property type="entry name" value="F-box-like"/>
    <property type="match status" value="1"/>
</dbReference>
<dbReference type="SMART" id="SM00256">
    <property type="entry name" value="FBOX"/>
    <property type="match status" value="1"/>
</dbReference>
<dbReference type="SUPFAM" id="SSF52047">
    <property type="entry name" value="RNI-like"/>
    <property type="match status" value="1"/>
</dbReference>
<dbReference type="OrthoDB" id="550575at2759"/>
<dbReference type="Gene3D" id="3.80.10.10">
    <property type="entry name" value="Ribonuclease Inhibitor"/>
    <property type="match status" value="3"/>
</dbReference>
<dbReference type="InterPro" id="IPR032675">
    <property type="entry name" value="LRR_dom_sf"/>
</dbReference>
<gene>
    <name evidence="3" type="ORF">PHISCL_06843</name>
</gene>
<dbReference type="InterPro" id="IPR001611">
    <property type="entry name" value="Leu-rich_rpt"/>
</dbReference>
<dbReference type="GO" id="GO:0031146">
    <property type="term" value="P:SCF-dependent proteasomal ubiquitin-dependent protein catabolic process"/>
    <property type="evidence" value="ECO:0007669"/>
    <property type="project" value="TreeGrafter"/>
</dbReference>
<dbReference type="GO" id="GO:0019005">
    <property type="term" value="C:SCF ubiquitin ligase complex"/>
    <property type="evidence" value="ECO:0007669"/>
    <property type="project" value="TreeGrafter"/>
</dbReference>
<dbReference type="SUPFAM" id="SSF81383">
    <property type="entry name" value="F-box domain"/>
    <property type="match status" value="1"/>
</dbReference>
<feature type="region of interest" description="Disordered" evidence="1">
    <location>
        <begin position="631"/>
        <end position="657"/>
    </location>
</feature>
<proteinExistence type="predicted"/>
<dbReference type="FunFam" id="3.80.10.10:FF:000675">
    <property type="entry name" value="F-box domain protein (AFU_orthologue AFUA_2G02860)"/>
    <property type="match status" value="1"/>
</dbReference>
<feature type="domain" description="F-box" evidence="2">
    <location>
        <begin position="205"/>
        <end position="251"/>
    </location>
</feature>
<dbReference type="STRING" id="2070753.A0A3A2ZNA0"/>
<dbReference type="Proteomes" id="UP000266188">
    <property type="component" value="Unassembled WGS sequence"/>
</dbReference>
<accession>A0A3A2ZNA0</accession>
<dbReference type="EMBL" id="MVGC01000274">
    <property type="protein sequence ID" value="RJE20824.1"/>
    <property type="molecule type" value="Genomic_DNA"/>
</dbReference>
<feature type="region of interest" description="Disordered" evidence="1">
    <location>
        <begin position="105"/>
        <end position="199"/>
    </location>
</feature>
<dbReference type="PANTHER" id="PTHR13318">
    <property type="entry name" value="PARTNER OF PAIRED, ISOFORM B-RELATED"/>
    <property type="match status" value="1"/>
</dbReference>
<dbReference type="PROSITE" id="PS50181">
    <property type="entry name" value="FBOX"/>
    <property type="match status" value="1"/>
</dbReference>
<feature type="region of interest" description="Disordered" evidence="1">
    <location>
        <begin position="1"/>
        <end position="76"/>
    </location>
</feature>
<protein>
    <submittedName>
        <fullName evidence="3">F-box domain protein</fullName>
    </submittedName>
</protein>
<dbReference type="InterPro" id="IPR006553">
    <property type="entry name" value="Leu-rich_rpt_Cys-con_subtyp"/>
</dbReference>